<feature type="domain" description="Protein kinase" evidence="11">
    <location>
        <begin position="14"/>
        <end position="277"/>
    </location>
</feature>
<gene>
    <name evidence="13" type="primary">pknB</name>
    <name evidence="13" type="ORF">H8699_05065</name>
</gene>
<accession>A0A926HM60</accession>
<dbReference type="FunFam" id="1.10.510.10:FF:000021">
    <property type="entry name" value="Serine/threonine protein kinase"/>
    <property type="match status" value="1"/>
</dbReference>
<keyword evidence="10" id="KW-1133">Transmembrane helix</keyword>
<evidence type="ECO:0000313" key="14">
    <source>
        <dbReference type="Proteomes" id="UP000654279"/>
    </source>
</evidence>
<dbReference type="Pfam" id="PF03793">
    <property type="entry name" value="PASTA"/>
    <property type="match status" value="2"/>
</dbReference>
<dbReference type="SUPFAM" id="SSF56112">
    <property type="entry name" value="Protein kinase-like (PK-like)"/>
    <property type="match status" value="1"/>
</dbReference>
<dbReference type="Proteomes" id="UP000654279">
    <property type="component" value="Unassembled WGS sequence"/>
</dbReference>
<protein>
    <recommendedName>
        <fullName evidence="1">non-specific serine/threonine protein kinase</fullName>
        <ecNumber evidence="1">2.7.11.1</ecNumber>
    </recommendedName>
</protein>
<organism evidence="13 14">
    <name type="scientific">Luoshenia tenuis</name>
    <dbReference type="NCBI Taxonomy" id="2763654"/>
    <lineage>
        <taxon>Bacteria</taxon>
        <taxon>Bacillati</taxon>
        <taxon>Bacillota</taxon>
        <taxon>Clostridia</taxon>
        <taxon>Christensenellales</taxon>
        <taxon>Christensenellaceae</taxon>
        <taxon>Luoshenia</taxon>
    </lineage>
</organism>
<dbReference type="PANTHER" id="PTHR43289:SF34">
    <property type="entry name" value="SERINE_THREONINE-PROTEIN KINASE YBDM-RELATED"/>
    <property type="match status" value="1"/>
</dbReference>
<dbReference type="AlphaFoldDB" id="A0A926HM60"/>
<feature type="domain" description="PASTA" evidence="12">
    <location>
        <begin position="426"/>
        <end position="492"/>
    </location>
</feature>
<comment type="catalytic activity">
    <reaction evidence="8">
        <text>L-seryl-[protein] + ATP = O-phospho-L-seryl-[protein] + ADP + H(+)</text>
        <dbReference type="Rhea" id="RHEA:17989"/>
        <dbReference type="Rhea" id="RHEA-COMP:9863"/>
        <dbReference type="Rhea" id="RHEA-COMP:11604"/>
        <dbReference type="ChEBI" id="CHEBI:15378"/>
        <dbReference type="ChEBI" id="CHEBI:29999"/>
        <dbReference type="ChEBI" id="CHEBI:30616"/>
        <dbReference type="ChEBI" id="CHEBI:83421"/>
        <dbReference type="ChEBI" id="CHEBI:456216"/>
        <dbReference type="EC" id="2.7.11.1"/>
    </reaction>
</comment>
<dbReference type="GO" id="GO:0004674">
    <property type="term" value="F:protein serine/threonine kinase activity"/>
    <property type="evidence" value="ECO:0007669"/>
    <property type="project" value="UniProtKB-KW"/>
</dbReference>
<evidence type="ECO:0000256" key="4">
    <source>
        <dbReference type="ARBA" id="ARBA00022741"/>
    </source>
</evidence>
<dbReference type="InterPro" id="IPR000719">
    <property type="entry name" value="Prot_kinase_dom"/>
</dbReference>
<name>A0A926HM60_9FIRM</name>
<keyword evidence="5 13" id="KW-0418">Kinase</keyword>
<dbReference type="PROSITE" id="PS00108">
    <property type="entry name" value="PROTEIN_KINASE_ST"/>
    <property type="match status" value="1"/>
</dbReference>
<evidence type="ECO:0000256" key="6">
    <source>
        <dbReference type="ARBA" id="ARBA00022840"/>
    </source>
</evidence>
<evidence type="ECO:0000256" key="3">
    <source>
        <dbReference type="ARBA" id="ARBA00022679"/>
    </source>
</evidence>
<keyword evidence="3" id="KW-0808">Transferase</keyword>
<dbReference type="EMBL" id="JACRSO010000002">
    <property type="protein sequence ID" value="MBC8528798.1"/>
    <property type="molecule type" value="Genomic_DNA"/>
</dbReference>
<dbReference type="PANTHER" id="PTHR43289">
    <property type="entry name" value="MITOGEN-ACTIVATED PROTEIN KINASE KINASE KINASE 20-RELATED"/>
    <property type="match status" value="1"/>
</dbReference>
<evidence type="ECO:0000256" key="5">
    <source>
        <dbReference type="ARBA" id="ARBA00022777"/>
    </source>
</evidence>
<feature type="domain" description="PASTA" evidence="12">
    <location>
        <begin position="358"/>
        <end position="425"/>
    </location>
</feature>
<proteinExistence type="predicted"/>
<dbReference type="InterPro" id="IPR011009">
    <property type="entry name" value="Kinase-like_dom_sf"/>
</dbReference>
<dbReference type="Gene3D" id="3.30.10.20">
    <property type="match status" value="2"/>
</dbReference>
<evidence type="ECO:0000313" key="13">
    <source>
        <dbReference type="EMBL" id="MBC8528798.1"/>
    </source>
</evidence>
<feature type="transmembrane region" description="Helical" evidence="10">
    <location>
        <begin position="328"/>
        <end position="349"/>
    </location>
</feature>
<feature type="binding site" evidence="9">
    <location>
        <position position="43"/>
    </location>
    <ligand>
        <name>ATP</name>
        <dbReference type="ChEBI" id="CHEBI:30616"/>
    </ligand>
</feature>
<dbReference type="EC" id="2.7.11.1" evidence="1"/>
<evidence type="ECO:0000256" key="7">
    <source>
        <dbReference type="ARBA" id="ARBA00047899"/>
    </source>
</evidence>
<comment type="caution">
    <text evidence="13">The sequence shown here is derived from an EMBL/GenBank/DDBJ whole genome shotgun (WGS) entry which is preliminary data.</text>
</comment>
<keyword evidence="4 9" id="KW-0547">Nucleotide-binding</keyword>
<dbReference type="PROSITE" id="PS00107">
    <property type="entry name" value="PROTEIN_KINASE_ATP"/>
    <property type="match status" value="1"/>
</dbReference>
<evidence type="ECO:0000256" key="10">
    <source>
        <dbReference type="SAM" id="Phobius"/>
    </source>
</evidence>
<evidence type="ECO:0000259" key="11">
    <source>
        <dbReference type="PROSITE" id="PS50011"/>
    </source>
</evidence>
<reference evidence="13" key="1">
    <citation type="submission" date="2020-08" db="EMBL/GenBank/DDBJ databases">
        <title>Genome public.</title>
        <authorList>
            <person name="Liu C."/>
            <person name="Sun Q."/>
        </authorList>
    </citation>
    <scope>NUCLEOTIDE SEQUENCE</scope>
    <source>
        <strain evidence="13">NSJ-44</strain>
    </source>
</reference>
<dbReference type="InterPro" id="IPR005543">
    <property type="entry name" value="PASTA_dom"/>
</dbReference>
<dbReference type="InterPro" id="IPR008271">
    <property type="entry name" value="Ser/Thr_kinase_AS"/>
</dbReference>
<dbReference type="InterPro" id="IPR017441">
    <property type="entry name" value="Protein_kinase_ATP_BS"/>
</dbReference>
<keyword evidence="10" id="KW-0472">Membrane</keyword>
<evidence type="ECO:0000256" key="2">
    <source>
        <dbReference type="ARBA" id="ARBA00022527"/>
    </source>
</evidence>
<sequence>MKDRLEGLVIADTFVLQERIGAGGMALVYLARRVSDGLPVAVKILRNELAEDQVYVRHFWREGETLANLSHPNIVNIYGIGEQDDLFYMVMEYLPGQTLKQYIDQRGVLEVDEALDIAMQICNAMQHAHQNNVIHRDIKPQNVILSREENGHIHVKVMDFGLAKPVTSATRTMMDGVLGTVQYISPEQARGDAAGKGCDIYSLGVLIYEMVTGTVPFKGDTPVAIALKHIQETPPPPTVFAPQLPRALEKIILKAMEKEPGKRYSSAKAMCRDLEMVGLYPEGDYVQDEYVDDKTRMIDLKDHLPGDDEWEDEDEAPAGKDPVAVGRIVRIFVAMVIVLGLLLTMFFIGNRMIQNSDTRVNIKMPSVVGQTEQDATHVLRDERNLRVNIKQERNDTVPAGNVIEQYPLPEAIIKEGETATLIVSIGPENVDVPDLKGMQLDAARTELERAGLEIGNVYEESNTYKPGYIFRQEPAAGESITAGEAVDIFVSAQDE</sequence>
<keyword evidence="14" id="KW-1185">Reference proteome</keyword>
<comment type="catalytic activity">
    <reaction evidence="7">
        <text>L-threonyl-[protein] + ATP = O-phospho-L-threonyl-[protein] + ADP + H(+)</text>
        <dbReference type="Rhea" id="RHEA:46608"/>
        <dbReference type="Rhea" id="RHEA-COMP:11060"/>
        <dbReference type="Rhea" id="RHEA-COMP:11605"/>
        <dbReference type="ChEBI" id="CHEBI:15378"/>
        <dbReference type="ChEBI" id="CHEBI:30013"/>
        <dbReference type="ChEBI" id="CHEBI:30616"/>
        <dbReference type="ChEBI" id="CHEBI:61977"/>
        <dbReference type="ChEBI" id="CHEBI:456216"/>
        <dbReference type="EC" id="2.7.11.1"/>
    </reaction>
</comment>
<dbReference type="Gene3D" id="1.10.510.10">
    <property type="entry name" value="Transferase(Phosphotransferase) domain 1"/>
    <property type="match status" value="1"/>
</dbReference>
<dbReference type="CDD" id="cd06577">
    <property type="entry name" value="PASTA_pknB"/>
    <property type="match status" value="2"/>
</dbReference>
<evidence type="ECO:0000256" key="9">
    <source>
        <dbReference type="PROSITE-ProRule" id="PRU10141"/>
    </source>
</evidence>
<dbReference type="GO" id="GO:0005524">
    <property type="term" value="F:ATP binding"/>
    <property type="evidence" value="ECO:0007669"/>
    <property type="project" value="UniProtKB-UniRule"/>
</dbReference>
<dbReference type="RefSeq" id="WP_249284763.1">
    <property type="nucleotide sequence ID" value="NZ_JACRSO010000002.1"/>
</dbReference>
<keyword evidence="6 9" id="KW-0067">ATP-binding</keyword>
<evidence type="ECO:0000256" key="8">
    <source>
        <dbReference type="ARBA" id="ARBA00048679"/>
    </source>
</evidence>
<dbReference type="SMART" id="SM00220">
    <property type="entry name" value="S_TKc"/>
    <property type="match status" value="1"/>
</dbReference>
<dbReference type="CDD" id="cd14014">
    <property type="entry name" value="STKc_PknB_like"/>
    <property type="match status" value="1"/>
</dbReference>
<dbReference type="PROSITE" id="PS51178">
    <property type="entry name" value="PASTA"/>
    <property type="match status" value="2"/>
</dbReference>
<dbReference type="Pfam" id="PF00069">
    <property type="entry name" value="Pkinase"/>
    <property type="match status" value="1"/>
</dbReference>
<keyword evidence="2" id="KW-0723">Serine/threonine-protein kinase</keyword>
<evidence type="ECO:0000256" key="1">
    <source>
        <dbReference type="ARBA" id="ARBA00012513"/>
    </source>
</evidence>
<dbReference type="PROSITE" id="PS50011">
    <property type="entry name" value="PROTEIN_KINASE_DOM"/>
    <property type="match status" value="1"/>
</dbReference>
<evidence type="ECO:0000259" key="12">
    <source>
        <dbReference type="PROSITE" id="PS51178"/>
    </source>
</evidence>
<dbReference type="SMART" id="SM00740">
    <property type="entry name" value="PASTA"/>
    <property type="match status" value="2"/>
</dbReference>
<keyword evidence="10" id="KW-0812">Transmembrane</keyword>
<dbReference type="Gene3D" id="3.30.200.20">
    <property type="entry name" value="Phosphorylase Kinase, domain 1"/>
    <property type="match status" value="1"/>
</dbReference>
<dbReference type="NCBIfam" id="NF033483">
    <property type="entry name" value="PknB_PASTA_kin"/>
    <property type="match status" value="1"/>
</dbReference>